<sequence length="88" mass="9940">ATIKGPQGSIWEYGVFHLLIDIPPKYPEYPPKASFLTRILHPNVNRWGEVCERETRPIPQNIVETMCWHPAMTIAMVVASANSLLISP</sequence>
<dbReference type="AlphaFoldDB" id="A0A8K0WQD1"/>
<dbReference type="EMBL" id="JAGPNK010000008">
    <property type="protein sequence ID" value="KAH7317145.1"/>
    <property type="molecule type" value="Genomic_DNA"/>
</dbReference>
<evidence type="ECO:0000313" key="2">
    <source>
        <dbReference type="EMBL" id="KAH7317145.1"/>
    </source>
</evidence>
<dbReference type="Gene3D" id="3.10.110.10">
    <property type="entry name" value="Ubiquitin Conjugating Enzyme"/>
    <property type="match status" value="1"/>
</dbReference>
<feature type="non-terminal residue" evidence="2">
    <location>
        <position position="1"/>
    </location>
</feature>
<keyword evidence="3" id="KW-1185">Reference proteome</keyword>
<dbReference type="OrthoDB" id="10069349at2759"/>
<dbReference type="SUPFAM" id="SSF54495">
    <property type="entry name" value="UBC-like"/>
    <property type="match status" value="1"/>
</dbReference>
<dbReference type="InterPro" id="IPR000608">
    <property type="entry name" value="UBC"/>
</dbReference>
<name>A0A8K0WQD1_9HYPO</name>
<evidence type="ECO:0000313" key="3">
    <source>
        <dbReference type="Proteomes" id="UP000813444"/>
    </source>
</evidence>
<comment type="caution">
    <text evidence="2">The sequence shown here is derived from an EMBL/GenBank/DDBJ whole genome shotgun (WGS) entry which is preliminary data.</text>
</comment>
<accession>A0A8K0WQD1</accession>
<gene>
    <name evidence="2" type="ORF">B0I35DRAFT_327669</name>
</gene>
<dbReference type="Proteomes" id="UP000813444">
    <property type="component" value="Unassembled WGS sequence"/>
</dbReference>
<proteinExistence type="predicted"/>
<evidence type="ECO:0000259" key="1">
    <source>
        <dbReference type="PROSITE" id="PS50127"/>
    </source>
</evidence>
<dbReference type="PANTHER" id="PTHR24068">
    <property type="entry name" value="UBIQUITIN-CONJUGATING ENZYME E2"/>
    <property type="match status" value="1"/>
</dbReference>
<feature type="domain" description="UBC core" evidence="1">
    <location>
        <begin position="1"/>
        <end position="88"/>
    </location>
</feature>
<protein>
    <submittedName>
        <fullName evidence="2">Ubiquitin-conjugating enzyme/RWD-like protein</fullName>
    </submittedName>
</protein>
<dbReference type="InterPro" id="IPR016135">
    <property type="entry name" value="UBQ-conjugating_enzyme/RWD"/>
</dbReference>
<feature type="non-terminal residue" evidence="2">
    <location>
        <position position="88"/>
    </location>
</feature>
<dbReference type="PROSITE" id="PS50127">
    <property type="entry name" value="UBC_2"/>
    <property type="match status" value="1"/>
</dbReference>
<organism evidence="2 3">
    <name type="scientific">Stachybotrys elegans</name>
    <dbReference type="NCBI Taxonomy" id="80388"/>
    <lineage>
        <taxon>Eukaryota</taxon>
        <taxon>Fungi</taxon>
        <taxon>Dikarya</taxon>
        <taxon>Ascomycota</taxon>
        <taxon>Pezizomycotina</taxon>
        <taxon>Sordariomycetes</taxon>
        <taxon>Hypocreomycetidae</taxon>
        <taxon>Hypocreales</taxon>
        <taxon>Stachybotryaceae</taxon>
        <taxon>Stachybotrys</taxon>
    </lineage>
</organism>
<reference evidence="2" key="1">
    <citation type="journal article" date="2021" name="Nat. Commun.">
        <title>Genetic determinants of endophytism in the Arabidopsis root mycobiome.</title>
        <authorList>
            <person name="Mesny F."/>
            <person name="Miyauchi S."/>
            <person name="Thiergart T."/>
            <person name="Pickel B."/>
            <person name="Atanasova L."/>
            <person name="Karlsson M."/>
            <person name="Huettel B."/>
            <person name="Barry K.W."/>
            <person name="Haridas S."/>
            <person name="Chen C."/>
            <person name="Bauer D."/>
            <person name="Andreopoulos W."/>
            <person name="Pangilinan J."/>
            <person name="LaButti K."/>
            <person name="Riley R."/>
            <person name="Lipzen A."/>
            <person name="Clum A."/>
            <person name="Drula E."/>
            <person name="Henrissat B."/>
            <person name="Kohler A."/>
            <person name="Grigoriev I.V."/>
            <person name="Martin F.M."/>
            <person name="Hacquard S."/>
        </authorList>
    </citation>
    <scope>NUCLEOTIDE SEQUENCE</scope>
    <source>
        <strain evidence="2">MPI-CAGE-CH-0235</strain>
    </source>
</reference>
<dbReference type="Pfam" id="PF00179">
    <property type="entry name" value="UQ_con"/>
    <property type="match status" value="1"/>
</dbReference>